<evidence type="ECO:0000313" key="2">
    <source>
        <dbReference type="EMBL" id="GLQ54041.1"/>
    </source>
</evidence>
<dbReference type="Proteomes" id="UP001156691">
    <property type="component" value="Unassembled WGS sequence"/>
</dbReference>
<evidence type="ECO:0000256" key="1">
    <source>
        <dbReference type="SAM" id="MobiDB-lite"/>
    </source>
</evidence>
<evidence type="ECO:0000313" key="3">
    <source>
        <dbReference type="Proteomes" id="UP001156691"/>
    </source>
</evidence>
<gene>
    <name evidence="2" type="ORF">GCM10010862_13000</name>
</gene>
<accession>A0ABQ5W2L3</accession>
<feature type="region of interest" description="Disordered" evidence="1">
    <location>
        <begin position="1"/>
        <end position="40"/>
    </location>
</feature>
<sequence length="111" mass="12303">MKLHGGKIAVTDAAERNHRANTKRAPRCREGHILHDEAGPQTTTPFFFGDKCLADLRSKIRDESAGHMSNNMADTFVFRASYPALNDWGQPRQFIFSLLSEGSKSLGGGRQ</sequence>
<reference evidence="3" key="1">
    <citation type="journal article" date="2019" name="Int. J. Syst. Evol. Microbiol.">
        <title>The Global Catalogue of Microorganisms (GCM) 10K type strain sequencing project: providing services to taxonomists for standard genome sequencing and annotation.</title>
        <authorList>
            <consortium name="The Broad Institute Genomics Platform"/>
            <consortium name="The Broad Institute Genome Sequencing Center for Infectious Disease"/>
            <person name="Wu L."/>
            <person name="Ma J."/>
        </authorList>
    </citation>
    <scope>NUCLEOTIDE SEQUENCE [LARGE SCALE GENOMIC DNA]</scope>
    <source>
        <strain evidence="3">NBRC 112416</strain>
    </source>
</reference>
<organism evidence="2 3">
    <name type="scientific">Devosia nitrariae</name>
    <dbReference type="NCBI Taxonomy" id="2071872"/>
    <lineage>
        <taxon>Bacteria</taxon>
        <taxon>Pseudomonadati</taxon>
        <taxon>Pseudomonadota</taxon>
        <taxon>Alphaproteobacteria</taxon>
        <taxon>Hyphomicrobiales</taxon>
        <taxon>Devosiaceae</taxon>
        <taxon>Devosia</taxon>
    </lineage>
</organism>
<proteinExistence type="predicted"/>
<comment type="caution">
    <text evidence="2">The sequence shown here is derived from an EMBL/GenBank/DDBJ whole genome shotgun (WGS) entry which is preliminary data.</text>
</comment>
<feature type="compositionally biased region" description="Basic and acidic residues" evidence="1">
    <location>
        <begin position="27"/>
        <end position="38"/>
    </location>
</feature>
<dbReference type="EMBL" id="BSNS01000007">
    <property type="protein sequence ID" value="GLQ54041.1"/>
    <property type="molecule type" value="Genomic_DNA"/>
</dbReference>
<keyword evidence="3" id="KW-1185">Reference proteome</keyword>
<protein>
    <submittedName>
        <fullName evidence="2">Uncharacterized protein</fullName>
    </submittedName>
</protein>
<name>A0ABQ5W2L3_9HYPH</name>